<dbReference type="Gene3D" id="3.40.30.10">
    <property type="entry name" value="Glutaredoxin"/>
    <property type="match status" value="1"/>
</dbReference>
<dbReference type="CDD" id="cd00299">
    <property type="entry name" value="GST_C_family"/>
    <property type="match status" value="1"/>
</dbReference>
<dbReference type="InterPro" id="IPR036249">
    <property type="entry name" value="Thioredoxin-like_sf"/>
</dbReference>
<dbReference type="PROSITE" id="PS50405">
    <property type="entry name" value="GST_CTER"/>
    <property type="match status" value="1"/>
</dbReference>
<reference evidence="4" key="1">
    <citation type="submission" date="2021-02" db="EMBL/GenBank/DDBJ databases">
        <authorList>
            <person name="Dougan E. K."/>
            <person name="Rhodes N."/>
            <person name="Thang M."/>
            <person name="Chan C."/>
        </authorList>
    </citation>
    <scope>NUCLEOTIDE SEQUENCE</scope>
</reference>
<feature type="domain" description="GST C-terminal" evidence="3">
    <location>
        <begin position="86"/>
        <end position="218"/>
    </location>
</feature>
<dbReference type="Proteomes" id="UP000601435">
    <property type="component" value="Unassembled WGS sequence"/>
</dbReference>
<dbReference type="PANTHER" id="PTHR43969:SF9">
    <property type="entry name" value="GLUTATHIONE S TRANSFERASE D10, ISOFORM A-RELATED"/>
    <property type="match status" value="1"/>
</dbReference>
<dbReference type="SFLD" id="SFLDG00358">
    <property type="entry name" value="Main_(cytGST)"/>
    <property type="match status" value="1"/>
</dbReference>
<dbReference type="InterPro" id="IPR010987">
    <property type="entry name" value="Glutathione-S-Trfase_C-like"/>
</dbReference>
<dbReference type="InterPro" id="IPR036282">
    <property type="entry name" value="Glutathione-S-Trfase_C_sf"/>
</dbReference>
<dbReference type="PANTHER" id="PTHR43969">
    <property type="entry name" value="GLUTATHIONE S TRANSFERASE D10, ISOFORM A-RELATED"/>
    <property type="match status" value="1"/>
</dbReference>
<accession>A0A812T0X5</accession>
<dbReference type="GO" id="GO:0006749">
    <property type="term" value="P:glutathione metabolic process"/>
    <property type="evidence" value="ECO:0007669"/>
    <property type="project" value="TreeGrafter"/>
</dbReference>
<dbReference type="InterPro" id="IPR040079">
    <property type="entry name" value="Glutathione_S-Trfase"/>
</dbReference>
<dbReference type="InterPro" id="IPR004045">
    <property type="entry name" value="Glutathione_S-Trfase_N"/>
</dbReference>
<dbReference type="AlphaFoldDB" id="A0A812T0X5"/>
<protein>
    <submittedName>
        <fullName evidence="4">FzlA protein</fullName>
    </submittedName>
</protein>
<keyword evidence="5" id="KW-1185">Reference proteome</keyword>
<dbReference type="Gene3D" id="1.20.1050.10">
    <property type="match status" value="1"/>
</dbReference>
<gene>
    <name evidence="4" type="primary">fzlA</name>
    <name evidence="4" type="ORF">SNEC2469_LOCUS14515</name>
</gene>
<evidence type="ECO:0000256" key="1">
    <source>
        <dbReference type="ARBA" id="ARBA00011738"/>
    </source>
</evidence>
<evidence type="ECO:0000259" key="2">
    <source>
        <dbReference type="PROSITE" id="PS50404"/>
    </source>
</evidence>
<evidence type="ECO:0000313" key="4">
    <source>
        <dbReference type="EMBL" id="CAE7508564.1"/>
    </source>
</evidence>
<dbReference type="EMBL" id="CAJNJA010023262">
    <property type="protein sequence ID" value="CAE7508564.1"/>
    <property type="molecule type" value="Genomic_DNA"/>
</dbReference>
<dbReference type="InterPro" id="IPR004046">
    <property type="entry name" value="GST_C"/>
</dbReference>
<dbReference type="Pfam" id="PF13409">
    <property type="entry name" value="GST_N_2"/>
    <property type="match status" value="1"/>
</dbReference>
<dbReference type="SUPFAM" id="SSF52833">
    <property type="entry name" value="Thioredoxin-like"/>
    <property type="match status" value="1"/>
</dbReference>
<feature type="domain" description="GST N-terminal" evidence="2">
    <location>
        <begin position="1"/>
        <end position="79"/>
    </location>
</feature>
<comment type="subunit">
    <text evidence="1">Homodimer.</text>
</comment>
<organism evidence="4 5">
    <name type="scientific">Symbiodinium necroappetens</name>
    <dbReference type="NCBI Taxonomy" id="1628268"/>
    <lineage>
        <taxon>Eukaryota</taxon>
        <taxon>Sar</taxon>
        <taxon>Alveolata</taxon>
        <taxon>Dinophyceae</taxon>
        <taxon>Suessiales</taxon>
        <taxon>Symbiodiniaceae</taxon>
        <taxon>Symbiodinium</taxon>
    </lineage>
</organism>
<dbReference type="CDD" id="cd00570">
    <property type="entry name" value="GST_N_family"/>
    <property type="match status" value="1"/>
</dbReference>
<proteinExistence type="predicted"/>
<dbReference type="SFLD" id="SFLDS00019">
    <property type="entry name" value="Glutathione_Transferase_(cytos"/>
    <property type="match status" value="1"/>
</dbReference>
<evidence type="ECO:0000313" key="5">
    <source>
        <dbReference type="Proteomes" id="UP000601435"/>
    </source>
</evidence>
<sequence>MRTLYHLPLDPGCRKIRLLLHEKGVEVELKAEKTWERREQFLRLNPAGEVPVLVEADGSIIPDAWVLAEYLNDAYAEVGDDLMGQTPLDRAEVRRLVAWFDRKFAREVSDLLIEEKVMKRFLGVGTPDSSAIRAANQNIHYHLDYIGWLSDRRNWLAGDNLSLADFAAAAHLSCLDYLDCVPWDQHAGARDWYARIKSRPSMRPLLADLIPGFPPPAHYADLDF</sequence>
<dbReference type="GO" id="GO:0004364">
    <property type="term" value="F:glutathione transferase activity"/>
    <property type="evidence" value="ECO:0007669"/>
    <property type="project" value="TreeGrafter"/>
</dbReference>
<comment type="caution">
    <text evidence="4">The sequence shown here is derived from an EMBL/GenBank/DDBJ whole genome shotgun (WGS) entry which is preliminary data.</text>
</comment>
<name>A0A812T0X5_9DINO</name>
<dbReference type="PROSITE" id="PS50404">
    <property type="entry name" value="GST_NTER"/>
    <property type="match status" value="1"/>
</dbReference>
<dbReference type="Pfam" id="PF00043">
    <property type="entry name" value="GST_C"/>
    <property type="match status" value="1"/>
</dbReference>
<dbReference type="SUPFAM" id="SSF47616">
    <property type="entry name" value="GST C-terminal domain-like"/>
    <property type="match status" value="1"/>
</dbReference>
<evidence type="ECO:0000259" key="3">
    <source>
        <dbReference type="PROSITE" id="PS50405"/>
    </source>
</evidence>
<dbReference type="OrthoDB" id="2309723at2759"/>